<keyword evidence="2" id="KW-0472">Membrane</keyword>
<evidence type="ECO:0000313" key="4">
    <source>
        <dbReference type="Proteomes" id="UP000298030"/>
    </source>
</evidence>
<evidence type="ECO:0000256" key="2">
    <source>
        <dbReference type="SAM" id="Phobius"/>
    </source>
</evidence>
<name>A0A4Y7SRI7_COPMI</name>
<dbReference type="Proteomes" id="UP000298030">
    <property type="component" value="Unassembled WGS sequence"/>
</dbReference>
<dbReference type="AlphaFoldDB" id="A0A4Y7SRI7"/>
<feature type="transmembrane region" description="Helical" evidence="2">
    <location>
        <begin position="98"/>
        <end position="119"/>
    </location>
</feature>
<reference evidence="3 4" key="1">
    <citation type="journal article" date="2019" name="Nat. Ecol. Evol.">
        <title>Megaphylogeny resolves global patterns of mushroom evolution.</title>
        <authorList>
            <person name="Varga T."/>
            <person name="Krizsan K."/>
            <person name="Foldi C."/>
            <person name="Dima B."/>
            <person name="Sanchez-Garcia M."/>
            <person name="Sanchez-Ramirez S."/>
            <person name="Szollosi G.J."/>
            <person name="Szarkandi J.G."/>
            <person name="Papp V."/>
            <person name="Albert L."/>
            <person name="Andreopoulos W."/>
            <person name="Angelini C."/>
            <person name="Antonin V."/>
            <person name="Barry K.W."/>
            <person name="Bougher N.L."/>
            <person name="Buchanan P."/>
            <person name="Buyck B."/>
            <person name="Bense V."/>
            <person name="Catcheside P."/>
            <person name="Chovatia M."/>
            <person name="Cooper J."/>
            <person name="Damon W."/>
            <person name="Desjardin D."/>
            <person name="Finy P."/>
            <person name="Geml J."/>
            <person name="Haridas S."/>
            <person name="Hughes K."/>
            <person name="Justo A."/>
            <person name="Karasinski D."/>
            <person name="Kautmanova I."/>
            <person name="Kiss B."/>
            <person name="Kocsube S."/>
            <person name="Kotiranta H."/>
            <person name="LaButti K.M."/>
            <person name="Lechner B.E."/>
            <person name="Liimatainen K."/>
            <person name="Lipzen A."/>
            <person name="Lukacs Z."/>
            <person name="Mihaltcheva S."/>
            <person name="Morgado L.N."/>
            <person name="Niskanen T."/>
            <person name="Noordeloos M.E."/>
            <person name="Ohm R.A."/>
            <person name="Ortiz-Santana B."/>
            <person name="Ovrebo C."/>
            <person name="Racz N."/>
            <person name="Riley R."/>
            <person name="Savchenko A."/>
            <person name="Shiryaev A."/>
            <person name="Soop K."/>
            <person name="Spirin V."/>
            <person name="Szebenyi C."/>
            <person name="Tomsovsky M."/>
            <person name="Tulloss R.E."/>
            <person name="Uehling J."/>
            <person name="Grigoriev I.V."/>
            <person name="Vagvolgyi C."/>
            <person name="Papp T."/>
            <person name="Martin F.M."/>
            <person name="Miettinen O."/>
            <person name="Hibbett D.S."/>
            <person name="Nagy L.G."/>
        </authorList>
    </citation>
    <scope>NUCLEOTIDE SEQUENCE [LARGE SCALE GENOMIC DNA]</scope>
    <source>
        <strain evidence="3 4">FP101781</strain>
    </source>
</reference>
<protein>
    <submittedName>
        <fullName evidence="3">Uncharacterized protein</fullName>
    </submittedName>
</protein>
<accession>A0A4Y7SRI7</accession>
<comment type="caution">
    <text evidence="3">The sequence shown here is derived from an EMBL/GenBank/DDBJ whole genome shotgun (WGS) entry which is preliminary data.</text>
</comment>
<keyword evidence="4" id="KW-1185">Reference proteome</keyword>
<evidence type="ECO:0000313" key="3">
    <source>
        <dbReference type="EMBL" id="TEB24258.1"/>
    </source>
</evidence>
<evidence type="ECO:0000256" key="1">
    <source>
        <dbReference type="SAM" id="MobiDB-lite"/>
    </source>
</evidence>
<keyword evidence="2" id="KW-1133">Transmembrane helix</keyword>
<gene>
    <name evidence="3" type="ORF">FA13DRAFT_1324071</name>
</gene>
<proteinExistence type="predicted"/>
<feature type="region of interest" description="Disordered" evidence="1">
    <location>
        <begin position="127"/>
        <end position="148"/>
    </location>
</feature>
<sequence length="172" mass="19184">MTKWKLTTILAHTKLRNGLQVTGKGSHLRIDHQESLDVLVRHPPSFLCHVEHGSQGFRGGLFHDGVEAVESTLVNRNIPRPCNLCSYRRTVSGHTWRSPGWILGTHLLTCYFSLIIGFLSPSDGSSMPNSCGHRAQRSCPARSSRRRPDIGRGALLNLQEVRRISLSQPATR</sequence>
<organism evidence="3 4">
    <name type="scientific">Coprinellus micaceus</name>
    <name type="common">Glistening ink-cap mushroom</name>
    <name type="synonym">Coprinus micaceus</name>
    <dbReference type="NCBI Taxonomy" id="71717"/>
    <lineage>
        <taxon>Eukaryota</taxon>
        <taxon>Fungi</taxon>
        <taxon>Dikarya</taxon>
        <taxon>Basidiomycota</taxon>
        <taxon>Agaricomycotina</taxon>
        <taxon>Agaricomycetes</taxon>
        <taxon>Agaricomycetidae</taxon>
        <taxon>Agaricales</taxon>
        <taxon>Agaricineae</taxon>
        <taxon>Psathyrellaceae</taxon>
        <taxon>Coprinellus</taxon>
    </lineage>
</organism>
<dbReference type="EMBL" id="QPFP01000068">
    <property type="protein sequence ID" value="TEB24258.1"/>
    <property type="molecule type" value="Genomic_DNA"/>
</dbReference>
<keyword evidence="2" id="KW-0812">Transmembrane</keyword>